<feature type="compositionally biased region" description="Basic and acidic residues" evidence="1">
    <location>
        <begin position="112"/>
        <end position="121"/>
    </location>
</feature>
<accession>A0A7S0ZY30</accession>
<feature type="region of interest" description="Disordered" evidence="1">
    <location>
        <begin position="109"/>
        <end position="133"/>
    </location>
</feature>
<proteinExistence type="predicted"/>
<protein>
    <submittedName>
        <fullName evidence="2">Uncharacterized protein</fullName>
    </submittedName>
</protein>
<sequence length="242" mass="26539">MEQTDRVLGVQADGGGADRSPIALLQEYVQSSKGLPLPTRRRILQWNFEARDADFAGREFRATVAFLLDGLPHHIVGSWQRSKKLAQRDAAERTLGLLIGRWGSHLLQPNEGTRDEADRSCASDTSCGSSSNAADGFGRQLPSCVTSPIGWMLHWDKEGDLCRAIVQVELLGVPHQFAGKYCEKEQEARADVARGLLWYLQVAGFEELVEINAEAATSCLQDIPLPPANWVSASETTRASAH</sequence>
<feature type="compositionally biased region" description="Low complexity" evidence="1">
    <location>
        <begin position="122"/>
        <end position="133"/>
    </location>
</feature>
<dbReference type="AlphaFoldDB" id="A0A7S0ZY30"/>
<dbReference type="EMBL" id="HBFQ01015470">
    <property type="protein sequence ID" value="CAD8836355.1"/>
    <property type="molecule type" value="Transcribed_RNA"/>
</dbReference>
<evidence type="ECO:0000256" key="1">
    <source>
        <dbReference type="SAM" id="MobiDB-lite"/>
    </source>
</evidence>
<organism evidence="2">
    <name type="scientific">Noctiluca scintillans</name>
    <name type="common">Sea sparkle</name>
    <name type="synonym">Red tide dinoflagellate</name>
    <dbReference type="NCBI Taxonomy" id="2966"/>
    <lineage>
        <taxon>Eukaryota</taxon>
        <taxon>Sar</taxon>
        <taxon>Alveolata</taxon>
        <taxon>Dinophyceae</taxon>
        <taxon>Noctilucales</taxon>
        <taxon>Noctilucaceae</taxon>
        <taxon>Noctiluca</taxon>
    </lineage>
</organism>
<evidence type="ECO:0000313" key="2">
    <source>
        <dbReference type="EMBL" id="CAD8836355.1"/>
    </source>
</evidence>
<gene>
    <name evidence="2" type="ORF">NSCI0253_LOCUS10703</name>
</gene>
<reference evidence="2" key="1">
    <citation type="submission" date="2021-01" db="EMBL/GenBank/DDBJ databases">
        <authorList>
            <person name="Corre E."/>
            <person name="Pelletier E."/>
            <person name="Niang G."/>
            <person name="Scheremetjew M."/>
            <person name="Finn R."/>
            <person name="Kale V."/>
            <person name="Holt S."/>
            <person name="Cochrane G."/>
            <person name="Meng A."/>
            <person name="Brown T."/>
            <person name="Cohen L."/>
        </authorList>
    </citation>
    <scope>NUCLEOTIDE SEQUENCE</scope>
</reference>
<name>A0A7S0ZY30_NOCSC</name>